<proteinExistence type="predicted"/>
<evidence type="ECO:0000313" key="9">
    <source>
        <dbReference type="EMBL" id="MTD92909.1"/>
    </source>
</evidence>
<comment type="subcellular location">
    <subcellularLocation>
        <location evidence="1">Cell membrane</location>
        <topology evidence="1">Multi-pass membrane protein</topology>
    </subcellularLocation>
</comment>
<dbReference type="RefSeq" id="WP_154737499.1">
    <property type="nucleotide sequence ID" value="NZ_WMBQ01000001.1"/>
</dbReference>
<dbReference type="PROSITE" id="PS00217">
    <property type="entry name" value="SUGAR_TRANSPORT_2"/>
    <property type="match status" value="1"/>
</dbReference>
<accession>A0A6I3KF36</accession>
<dbReference type="Proteomes" id="UP000440694">
    <property type="component" value="Unassembled WGS sequence"/>
</dbReference>
<keyword evidence="5 7" id="KW-1133">Transmembrane helix</keyword>
<dbReference type="PANTHER" id="PTHR43045">
    <property type="entry name" value="SHIKIMATE TRANSPORTER"/>
    <property type="match status" value="1"/>
</dbReference>
<evidence type="ECO:0000256" key="7">
    <source>
        <dbReference type="SAM" id="Phobius"/>
    </source>
</evidence>
<dbReference type="Pfam" id="PF00083">
    <property type="entry name" value="Sugar_tr"/>
    <property type="match status" value="2"/>
</dbReference>
<feature type="transmembrane region" description="Helical" evidence="7">
    <location>
        <begin position="524"/>
        <end position="542"/>
    </location>
</feature>
<evidence type="ECO:0000256" key="3">
    <source>
        <dbReference type="ARBA" id="ARBA00022475"/>
    </source>
</evidence>
<dbReference type="InterPro" id="IPR005828">
    <property type="entry name" value="MFS_sugar_transport-like"/>
</dbReference>
<dbReference type="EMBL" id="WMBQ01000001">
    <property type="protein sequence ID" value="MTD92909.1"/>
    <property type="molecule type" value="Genomic_DNA"/>
</dbReference>
<comment type="caution">
    <text evidence="9">The sequence shown here is derived from an EMBL/GenBank/DDBJ whole genome shotgun (WGS) entry which is preliminary data.</text>
</comment>
<feature type="transmembrane region" description="Helical" evidence="7">
    <location>
        <begin position="262"/>
        <end position="287"/>
    </location>
</feature>
<keyword evidence="6 7" id="KW-0472">Membrane</keyword>
<keyword evidence="10" id="KW-1185">Reference proteome</keyword>
<feature type="transmembrane region" description="Helical" evidence="7">
    <location>
        <begin position="167"/>
        <end position="184"/>
    </location>
</feature>
<gene>
    <name evidence="9" type="ORF">GIW81_01015</name>
</gene>
<evidence type="ECO:0000256" key="4">
    <source>
        <dbReference type="ARBA" id="ARBA00022692"/>
    </source>
</evidence>
<name>A0A6I3KF36_9HYPH</name>
<feature type="transmembrane region" description="Helical" evidence="7">
    <location>
        <begin position="60"/>
        <end position="79"/>
    </location>
</feature>
<feature type="transmembrane region" description="Helical" evidence="7">
    <location>
        <begin position="548"/>
        <end position="566"/>
    </location>
</feature>
<protein>
    <submittedName>
        <fullName evidence="9">MFS transporter</fullName>
    </submittedName>
</protein>
<evidence type="ECO:0000256" key="2">
    <source>
        <dbReference type="ARBA" id="ARBA00022448"/>
    </source>
</evidence>
<dbReference type="PROSITE" id="PS50850">
    <property type="entry name" value="MFS"/>
    <property type="match status" value="1"/>
</dbReference>
<evidence type="ECO:0000256" key="6">
    <source>
        <dbReference type="ARBA" id="ARBA00023136"/>
    </source>
</evidence>
<dbReference type="InterPro" id="IPR005829">
    <property type="entry name" value="Sugar_transporter_CS"/>
</dbReference>
<evidence type="ECO:0000256" key="5">
    <source>
        <dbReference type="ARBA" id="ARBA00022989"/>
    </source>
</evidence>
<organism evidence="9 10">
    <name type="scientific">Hyphomicrobium album</name>
    <dbReference type="NCBI Taxonomy" id="2665159"/>
    <lineage>
        <taxon>Bacteria</taxon>
        <taxon>Pseudomonadati</taxon>
        <taxon>Pseudomonadota</taxon>
        <taxon>Alphaproteobacteria</taxon>
        <taxon>Hyphomicrobiales</taxon>
        <taxon>Hyphomicrobiaceae</taxon>
        <taxon>Hyphomicrobium</taxon>
    </lineage>
</organism>
<evidence type="ECO:0000313" key="10">
    <source>
        <dbReference type="Proteomes" id="UP000440694"/>
    </source>
</evidence>
<sequence>MTSEAIPGRRRALTREERKVIIASSAGTVFEWYDFYLYGALASIIGAQFFAAYSVTQQSIFALLTFAAGFIVRPFGAIIFGRLGDIVGRKYTFVVTVVLMGAATFLVGLLPTYHTIGVAAPIALIVLRMLQGLATGGEYGGAAVYVAEHAPHNQRGFFTSWVNTTPTLALLLSLVVIMFTQIALDAGFPPVEQPDGTTLSAFKAWGWRIPFLLSAVLLLISLYVRLQMQESPAFQRMKAEGAASAQPLREAFGEWRNIKIGLIALFGLVAGQAVVWYTAHFYALFFIQNILQVDQFTTNVLVAWALIAGVGFVVAFASLSDRIGRKPLILGGCLLAVLTYFPLFEHLTRTANPALYRAQSNVEVTVAADPADCAFQFNPTGKVAYSSSCDIAKAALAQRAVHYRNEEAAAGTVASVRIGKVQPIAASDADFAVKVATALAAEGYPNPGHAETVKIPIDPSAGLANVAKVFDIWSAQKLTIIGILVLLIMFAAMTYGPIAAALVELFPTRIRYSGMSLPYHIGNGWFGGLLPATSFAIVAATGNIYSGLWYPVIVAGATVVIGLFLVPETHKTVDEYTRS</sequence>
<dbReference type="AlphaFoldDB" id="A0A6I3KF36"/>
<feature type="transmembrane region" description="Helical" evidence="7">
    <location>
        <begin position="478"/>
        <end position="503"/>
    </location>
</feature>
<dbReference type="PANTHER" id="PTHR43045:SF7">
    <property type="entry name" value="MAJOR FACILITATOR SUPERFAMILY TRANSPORTER"/>
    <property type="match status" value="1"/>
</dbReference>
<dbReference type="GO" id="GO:0022857">
    <property type="term" value="F:transmembrane transporter activity"/>
    <property type="evidence" value="ECO:0007669"/>
    <property type="project" value="InterPro"/>
</dbReference>
<dbReference type="GO" id="GO:0005886">
    <property type="term" value="C:plasma membrane"/>
    <property type="evidence" value="ECO:0007669"/>
    <property type="project" value="UniProtKB-SubCell"/>
</dbReference>
<keyword evidence="2" id="KW-0813">Transport</keyword>
<dbReference type="Gene3D" id="1.20.1250.20">
    <property type="entry name" value="MFS general substrate transporter like domains"/>
    <property type="match status" value="2"/>
</dbReference>
<keyword evidence="3" id="KW-1003">Cell membrane</keyword>
<evidence type="ECO:0000259" key="8">
    <source>
        <dbReference type="PROSITE" id="PS50850"/>
    </source>
</evidence>
<feature type="domain" description="Major facilitator superfamily (MFS) profile" evidence="8">
    <location>
        <begin position="20"/>
        <end position="570"/>
    </location>
</feature>
<dbReference type="SUPFAM" id="SSF103473">
    <property type="entry name" value="MFS general substrate transporter"/>
    <property type="match status" value="1"/>
</dbReference>
<dbReference type="InterPro" id="IPR036259">
    <property type="entry name" value="MFS_trans_sf"/>
</dbReference>
<reference evidence="9 10" key="1">
    <citation type="submission" date="2019-11" db="EMBL/GenBank/DDBJ databases">
        <title>Identification of a novel strain.</title>
        <authorList>
            <person name="Xu Q."/>
            <person name="Wang G."/>
        </authorList>
    </citation>
    <scope>NUCLEOTIDE SEQUENCE [LARGE SCALE GENOMIC DNA]</scope>
    <source>
        <strain evidence="10">xq</strain>
    </source>
</reference>
<evidence type="ECO:0000256" key="1">
    <source>
        <dbReference type="ARBA" id="ARBA00004651"/>
    </source>
</evidence>
<feature type="transmembrane region" description="Helical" evidence="7">
    <location>
        <begin position="122"/>
        <end position="146"/>
    </location>
</feature>
<feature type="transmembrane region" description="Helical" evidence="7">
    <location>
        <begin position="204"/>
        <end position="226"/>
    </location>
</feature>
<feature type="transmembrane region" description="Helical" evidence="7">
    <location>
        <begin position="91"/>
        <end position="110"/>
    </location>
</feature>
<keyword evidence="4 7" id="KW-0812">Transmembrane</keyword>
<dbReference type="InterPro" id="IPR020846">
    <property type="entry name" value="MFS_dom"/>
</dbReference>
<feature type="transmembrane region" description="Helical" evidence="7">
    <location>
        <begin position="299"/>
        <end position="320"/>
    </location>
</feature>